<dbReference type="PANTHER" id="PTHR43685">
    <property type="entry name" value="GLYCOSYLTRANSFERASE"/>
    <property type="match status" value="1"/>
</dbReference>
<dbReference type="Gene3D" id="3.90.550.10">
    <property type="entry name" value="Spore Coat Polysaccharide Biosynthesis Protein SpsA, Chain A"/>
    <property type="match status" value="1"/>
</dbReference>
<evidence type="ECO:0000313" key="3">
    <source>
        <dbReference type="EMBL" id="WCO02539.1"/>
    </source>
</evidence>
<name>A0ABY7S051_9FLAO</name>
<dbReference type="Pfam" id="PF00535">
    <property type="entry name" value="Glycos_transf_2"/>
    <property type="match status" value="1"/>
</dbReference>
<sequence>MLFSFLKYLQPTHYFLSFTKAGHSIFPKVDALPSNILSQLHQDDQYLSEEAKAYDVSWQAIQSGYIGEVATYQKFVKLPLKDNYRFIRKNFHSVWVFYVFLCRILSFHNPFKECVAWLSTRNVNQIKEVENSIVYKDWDSFQSQLIEEKPLVSVIIPTLNRYEYLKDVLKDLEAQDYSNFEVIVVDQSDDFNEKFYKNFNLNFQIVNQKEKALWLARNTAIKTSKGDWVALSEDDVRIGPDWISMHLKCLDFFNSKISAGVFYPEGQYIPKSRSFFAVASQFATGNAMLHKTVFKNVGLFDRQFEKQRMGDGEFGMRLYLEGLKSISNPFASCVDVKAGTGGLREMGSWDAFRPSNFLAPRPIPSVLYYFRRYFGNSSARLALLRTVPISIMPYQFKKNKPLLFVGLIVTILILPIVVFQVWKSWNLSSKKIKEGALIEVLT</sequence>
<evidence type="ECO:0000256" key="1">
    <source>
        <dbReference type="SAM" id="Phobius"/>
    </source>
</evidence>
<keyword evidence="4" id="KW-1185">Reference proteome</keyword>
<dbReference type="Proteomes" id="UP001202717">
    <property type="component" value="Chromosome"/>
</dbReference>
<dbReference type="InterPro" id="IPR029044">
    <property type="entry name" value="Nucleotide-diphossugar_trans"/>
</dbReference>
<dbReference type="RefSeq" id="WP_249995307.1">
    <property type="nucleotide sequence ID" value="NZ_CP116221.1"/>
</dbReference>
<dbReference type="CDD" id="cd00761">
    <property type="entry name" value="Glyco_tranf_GTA_type"/>
    <property type="match status" value="1"/>
</dbReference>
<keyword evidence="1" id="KW-0472">Membrane</keyword>
<keyword evidence="1" id="KW-1133">Transmembrane helix</keyword>
<evidence type="ECO:0000313" key="4">
    <source>
        <dbReference type="Proteomes" id="UP001202717"/>
    </source>
</evidence>
<keyword evidence="1" id="KW-0812">Transmembrane</keyword>
<organism evidence="3 4">
    <name type="scientific">Psychroserpens ponticola</name>
    <dbReference type="NCBI Taxonomy" id="2932268"/>
    <lineage>
        <taxon>Bacteria</taxon>
        <taxon>Pseudomonadati</taxon>
        <taxon>Bacteroidota</taxon>
        <taxon>Flavobacteriia</taxon>
        <taxon>Flavobacteriales</taxon>
        <taxon>Flavobacteriaceae</taxon>
        <taxon>Psychroserpens</taxon>
    </lineage>
</organism>
<proteinExistence type="predicted"/>
<dbReference type="InterPro" id="IPR001173">
    <property type="entry name" value="Glyco_trans_2-like"/>
</dbReference>
<evidence type="ECO:0000259" key="2">
    <source>
        <dbReference type="Pfam" id="PF00535"/>
    </source>
</evidence>
<dbReference type="PANTHER" id="PTHR43685:SF3">
    <property type="entry name" value="SLR2126 PROTEIN"/>
    <property type="match status" value="1"/>
</dbReference>
<gene>
    <name evidence="3" type="ORF">MUN68_003360</name>
</gene>
<protein>
    <submittedName>
        <fullName evidence="3">Glycosyltransferase family A protein</fullName>
    </submittedName>
</protein>
<feature type="domain" description="Glycosyltransferase 2-like" evidence="2">
    <location>
        <begin position="153"/>
        <end position="264"/>
    </location>
</feature>
<accession>A0ABY7S051</accession>
<dbReference type="EMBL" id="CP116221">
    <property type="protein sequence ID" value="WCO02539.1"/>
    <property type="molecule type" value="Genomic_DNA"/>
</dbReference>
<reference evidence="3 4" key="1">
    <citation type="submission" date="2023-01" db="EMBL/GenBank/DDBJ databases">
        <title>Psychroserpens ponticola sp. nov., isolated from seawater.</title>
        <authorList>
            <person name="Kristyanto S."/>
            <person name="Jung J."/>
            <person name="Kim J.M."/>
            <person name="Jeon C.O."/>
        </authorList>
    </citation>
    <scope>NUCLEOTIDE SEQUENCE [LARGE SCALE GENOMIC DNA]</scope>
    <source>
        <strain evidence="3 4">MSW6</strain>
    </source>
</reference>
<dbReference type="InterPro" id="IPR050834">
    <property type="entry name" value="Glycosyltransf_2"/>
</dbReference>
<feature type="transmembrane region" description="Helical" evidence="1">
    <location>
        <begin position="402"/>
        <end position="422"/>
    </location>
</feature>
<dbReference type="SUPFAM" id="SSF53448">
    <property type="entry name" value="Nucleotide-diphospho-sugar transferases"/>
    <property type="match status" value="1"/>
</dbReference>